<feature type="transmembrane region" description="Helical" evidence="6">
    <location>
        <begin position="217"/>
        <end position="235"/>
    </location>
</feature>
<dbReference type="InterPro" id="IPR036259">
    <property type="entry name" value="MFS_trans_sf"/>
</dbReference>
<sequence>MSVRSGHSGIFARRSGSSVDERSLLLENDNILESSSDELNASNRRAAVRLGRKEILVMVISSSAIFMANVAFGTMPLMLPVEITKKGYSLSWIGGLYLVNGLFLFVFELLQPRLVPVIGTKRVFVISTAGLGAAYFAFGFLQFTNSGTTFGVVGCFIRAAEAIFFAGMMNSGLTMMCLATPDKALILFGVTDGLVVVGFALGPLVAGALYYVSGFTLTFVIPGLLLMFCALWGQFGLPTVSNALRVPGFEDIRRLLADLHFIAGIVLILTVSIAIGSLEATMEIYFSKFELGIVTEGVIFFSGWMAGALTSPFIGWLLTKWRIEWILLVAGPFLVSFFFFIFGIVPALIGLNLGLSIAFLLLLIITTSASFVGGVGIMLRQAESCGLVNDSVTYTFISAVWLSMFYLGEGLGGLISTTILDYYSYEAVSIAYIAIQLALVGCALVILYFANRGRSDSYDVTAEPKGTYKSLQE</sequence>
<keyword evidence="5 6" id="KW-0472">Membrane</keyword>
<evidence type="ECO:0000313" key="7">
    <source>
        <dbReference type="EMBL" id="OQV25635.1"/>
    </source>
</evidence>
<evidence type="ECO:0000256" key="2">
    <source>
        <dbReference type="ARBA" id="ARBA00022448"/>
    </source>
</evidence>
<feature type="transmembrane region" description="Helical" evidence="6">
    <location>
        <begin position="255"/>
        <end position="278"/>
    </location>
</feature>
<dbReference type="InterPro" id="IPR011701">
    <property type="entry name" value="MFS"/>
</dbReference>
<reference evidence="8" key="1">
    <citation type="submission" date="2017-01" db="EMBL/GenBank/DDBJ databases">
        <title>Comparative genomics of anhydrobiosis in the tardigrade Hypsibius dujardini.</title>
        <authorList>
            <person name="Yoshida Y."/>
            <person name="Koutsovoulos G."/>
            <person name="Laetsch D."/>
            <person name="Stevens L."/>
            <person name="Kumar S."/>
            <person name="Horikawa D."/>
            <person name="Ishino K."/>
            <person name="Komine S."/>
            <person name="Tomita M."/>
            <person name="Blaxter M."/>
            <person name="Arakawa K."/>
        </authorList>
    </citation>
    <scope>NUCLEOTIDE SEQUENCE [LARGE SCALE GENOMIC DNA]</scope>
    <source>
        <strain evidence="8">Z151</strain>
    </source>
</reference>
<feature type="transmembrane region" description="Helical" evidence="6">
    <location>
        <begin position="185"/>
        <end position="211"/>
    </location>
</feature>
<dbReference type="InterPro" id="IPR050930">
    <property type="entry name" value="MFS_Vesicular_Transporter"/>
</dbReference>
<organism evidence="7 8">
    <name type="scientific">Hypsibius exemplaris</name>
    <name type="common">Freshwater tardigrade</name>
    <dbReference type="NCBI Taxonomy" id="2072580"/>
    <lineage>
        <taxon>Eukaryota</taxon>
        <taxon>Metazoa</taxon>
        <taxon>Ecdysozoa</taxon>
        <taxon>Tardigrada</taxon>
        <taxon>Eutardigrada</taxon>
        <taxon>Parachela</taxon>
        <taxon>Hypsibioidea</taxon>
        <taxon>Hypsibiidae</taxon>
        <taxon>Hypsibius</taxon>
    </lineage>
</organism>
<dbReference type="OrthoDB" id="5086884at2759"/>
<feature type="transmembrane region" description="Helical" evidence="6">
    <location>
        <begin position="122"/>
        <end position="143"/>
    </location>
</feature>
<evidence type="ECO:0000256" key="4">
    <source>
        <dbReference type="ARBA" id="ARBA00022989"/>
    </source>
</evidence>
<feature type="transmembrane region" description="Helical" evidence="6">
    <location>
        <begin position="149"/>
        <end position="173"/>
    </location>
</feature>
<dbReference type="PANTHER" id="PTHR23506">
    <property type="entry name" value="GH10249P"/>
    <property type="match status" value="1"/>
</dbReference>
<proteinExistence type="predicted"/>
<feature type="transmembrane region" description="Helical" evidence="6">
    <location>
        <begin position="90"/>
        <end position="110"/>
    </location>
</feature>
<dbReference type="GO" id="GO:0016020">
    <property type="term" value="C:membrane"/>
    <property type="evidence" value="ECO:0007669"/>
    <property type="project" value="UniProtKB-SubCell"/>
</dbReference>
<keyword evidence="2" id="KW-0813">Transport</keyword>
<comment type="subcellular location">
    <subcellularLocation>
        <location evidence="1">Membrane</location>
        <topology evidence="1">Multi-pass membrane protein</topology>
    </subcellularLocation>
</comment>
<dbReference type="EMBL" id="MTYJ01000002">
    <property type="protein sequence ID" value="OQV25635.1"/>
    <property type="molecule type" value="Genomic_DNA"/>
</dbReference>
<feature type="transmembrane region" description="Helical" evidence="6">
    <location>
        <begin position="325"/>
        <end position="349"/>
    </location>
</feature>
<dbReference type="Gene3D" id="1.20.1250.20">
    <property type="entry name" value="MFS general substrate transporter like domains"/>
    <property type="match status" value="2"/>
</dbReference>
<dbReference type="Proteomes" id="UP000192578">
    <property type="component" value="Unassembled WGS sequence"/>
</dbReference>
<dbReference type="PANTHER" id="PTHR23506:SF26">
    <property type="entry name" value="MFS-TYPE TRANSPORTER SLC18B1"/>
    <property type="match status" value="1"/>
</dbReference>
<feature type="transmembrane region" description="Helical" evidence="6">
    <location>
        <begin position="391"/>
        <end position="408"/>
    </location>
</feature>
<name>A0A1W0XDS9_HYPEX</name>
<accession>A0A1W0XDS9</accession>
<dbReference type="SUPFAM" id="SSF103473">
    <property type="entry name" value="MFS general substrate transporter"/>
    <property type="match status" value="1"/>
</dbReference>
<comment type="caution">
    <text evidence="7">The sequence shown here is derived from an EMBL/GenBank/DDBJ whole genome shotgun (WGS) entry which is preliminary data.</text>
</comment>
<evidence type="ECO:0000256" key="1">
    <source>
        <dbReference type="ARBA" id="ARBA00004141"/>
    </source>
</evidence>
<dbReference type="GO" id="GO:0022857">
    <property type="term" value="F:transmembrane transporter activity"/>
    <property type="evidence" value="ECO:0007669"/>
    <property type="project" value="InterPro"/>
</dbReference>
<evidence type="ECO:0000256" key="3">
    <source>
        <dbReference type="ARBA" id="ARBA00022692"/>
    </source>
</evidence>
<dbReference type="AlphaFoldDB" id="A0A1W0XDS9"/>
<feature type="transmembrane region" description="Helical" evidence="6">
    <location>
        <begin position="55"/>
        <end position="78"/>
    </location>
</feature>
<evidence type="ECO:0000256" key="6">
    <source>
        <dbReference type="SAM" id="Phobius"/>
    </source>
</evidence>
<keyword evidence="8" id="KW-1185">Reference proteome</keyword>
<keyword evidence="3 6" id="KW-0812">Transmembrane</keyword>
<keyword evidence="4 6" id="KW-1133">Transmembrane helix</keyword>
<feature type="transmembrane region" description="Helical" evidence="6">
    <location>
        <begin position="428"/>
        <end position="450"/>
    </location>
</feature>
<evidence type="ECO:0000256" key="5">
    <source>
        <dbReference type="ARBA" id="ARBA00023136"/>
    </source>
</evidence>
<protein>
    <recommendedName>
        <fullName evidence="9">MFS-type transporter SLC18B1</fullName>
    </recommendedName>
</protein>
<feature type="transmembrane region" description="Helical" evidence="6">
    <location>
        <begin position="298"/>
        <end position="318"/>
    </location>
</feature>
<dbReference type="Pfam" id="PF07690">
    <property type="entry name" value="MFS_1"/>
    <property type="match status" value="1"/>
</dbReference>
<gene>
    <name evidence="7" type="ORF">BV898_00570</name>
</gene>
<evidence type="ECO:0008006" key="9">
    <source>
        <dbReference type="Google" id="ProtNLM"/>
    </source>
</evidence>
<feature type="transmembrane region" description="Helical" evidence="6">
    <location>
        <begin position="355"/>
        <end position="379"/>
    </location>
</feature>
<evidence type="ECO:0000313" key="8">
    <source>
        <dbReference type="Proteomes" id="UP000192578"/>
    </source>
</evidence>